<dbReference type="VEuPathDB" id="FungiDB:PYU1_G013099"/>
<feature type="transmembrane region" description="Helical" evidence="6">
    <location>
        <begin position="20"/>
        <end position="40"/>
    </location>
</feature>
<evidence type="ECO:0000313" key="8">
    <source>
        <dbReference type="EnsemblProtists" id="PYU1_T013126"/>
    </source>
</evidence>
<dbReference type="EMBL" id="GL376577">
    <property type="status" value="NOT_ANNOTATED_CDS"/>
    <property type="molecule type" value="Genomic_DNA"/>
</dbReference>
<feature type="domain" description="EXS" evidence="7">
    <location>
        <begin position="23"/>
        <end position="214"/>
    </location>
</feature>
<dbReference type="InterPro" id="IPR004342">
    <property type="entry name" value="EXS_C"/>
</dbReference>
<name>K3X7C7_GLOUD</name>
<evidence type="ECO:0000256" key="5">
    <source>
        <dbReference type="SAM" id="MobiDB-lite"/>
    </source>
</evidence>
<protein>
    <recommendedName>
        <fullName evidence="7">EXS domain-containing protein</fullName>
    </recommendedName>
</protein>
<accession>K3X7C7</accession>
<evidence type="ECO:0000313" key="9">
    <source>
        <dbReference type="Proteomes" id="UP000019132"/>
    </source>
</evidence>
<evidence type="ECO:0000256" key="4">
    <source>
        <dbReference type="ARBA" id="ARBA00023136"/>
    </source>
</evidence>
<dbReference type="GO" id="GO:0016020">
    <property type="term" value="C:membrane"/>
    <property type="evidence" value="ECO:0007669"/>
    <property type="project" value="UniProtKB-SubCell"/>
</dbReference>
<keyword evidence="3 6" id="KW-1133">Transmembrane helix</keyword>
<evidence type="ECO:0000256" key="3">
    <source>
        <dbReference type="ARBA" id="ARBA00022989"/>
    </source>
</evidence>
<dbReference type="Pfam" id="PF03124">
    <property type="entry name" value="EXS"/>
    <property type="match status" value="1"/>
</dbReference>
<dbReference type="InParanoid" id="K3X7C7"/>
<sequence>MASVEPLASPAAPAHPVNTWFFMCGPLAVNVFVFGLAWNLHVFKKHEFAIDKVLDMRRDEIPTPKGVALFACLLMAIQMTIFGAEAMRRGDSFGVDEVRMELLLLLYCTCGAMLMLCPFDIMHLKCRMFVLRKIGRCLWPFQYFSLQLPAHPTPFIEVFLADGLTSLSKFIQDSAVALLLLSISFTQETDDLRTSYVTKMKQSPLPYFAASAPYMYAESELIAPAAITVATFPGKTPVTVIHDATATTHQRKGTSPNPSFEGEEEAMGLLPSDQV</sequence>
<feature type="region of interest" description="Disordered" evidence="5">
    <location>
        <begin position="245"/>
        <end position="275"/>
    </location>
</feature>
<evidence type="ECO:0000256" key="1">
    <source>
        <dbReference type="ARBA" id="ARBA00004141"/>
    </source>
</evidence>
<feature type="transmembrane region" description="Helical" evidence="6">
    <location>
        <begin position="66"/>
        <end position="84"/>
    </location>
</feature>
<evidence type="ECO:0000259" key="7">
    <source>
        <dbReference type="Pfam" id="PF03124"/>
    </source>
</evidence>
<keyword evidence="2 6" id="KW-0812">Transmembrane</keyword>
<organism evidence="8 9">
    <name type="scientific">Globisporangium ultimum (strain ATCC 200006 / CBS 805.95 / DAOM BR144)</name>
    <name type="common">Pythium ultimum</name>
    <dbReference type="NCBI Taxonomy" id="431595"/>
    <lineage>
        <taxon>Eukaryota</taxon>
        <taxon>Sar</taxon>
        <taxon>Stramenopiles</taxon>
        <taxon>Oomycota</taxon>
        <taxon>Peronosporomycetes</taxon>
        <taxon>Pythiales</taxon>
        <taxon>Pythiaceae</taxon>
        <taxon>Globisporangium</taxon>
    </lineage>
</organism>
<dbReference type="EnsemblProtists" id="PYU1_T013126">
    <property type="protein sequence ID" value="PYU1_T013126"/>
    <property type="gene ID" value="PYU1_G013099"/>
</dbReference>
<reference evidence="8" key="3">
    <citation type="submission" date="2015-02" db="UniProtKB">
        <authorList>
            <consortium name="EnsemblProtists"/>
        </authorList>
    </citation>
    <scope>IDENTIFICATION</scope>
    <source>
        <strain evidence="8">DAOM BR144</strain>
    </source>
</reference>
<proteinExistence type="predicted"/>
<feature type="compositionally biased region" description="Polar residues" evidence="5">
    <location>
        <begin position="245"/>
        <end position="258"/>
    </location>
</feature>
<dbReference type="AlphaFoldDB" id="K3X7C7"/>
<evidence type="ECO:0000256" key="6">
    <source>
        <dbReference type="SAM" id="Phobius"/>
    </source>
</evidence>
<comment type="subcellular location">
    <subcellularLocation>
        <location evidence="1">Membrane</location>
        <topology evidence="1">Multi-pass membrane protein</topology>
    </subcellularLocation>
</comment>
<reference evidence="9" key="1">
    <citation type="journal article" date="2010" name="Genome Biol.">
        <title>Genome sequence of the necrotrophic plant pathogen Pythium ultimum reveals original pathogenicity mechanisms and effector repertoire.</title>
        <authorList>
            <person name="Levesque C.A."/>
            <person name="Brouwer H."/>
            <person name="Cano L."/>
            <person name="Hamilton J.P."/>
            <person name="Holt C."/>
            <person name="Huitema E."/>
            <person name="Raffaele S."/>
            <person name="Robideau G.P."/>
            <person name="Thines M."/>
            <person name="Win J."/>
            <person name="Zerillo M.M."/>
            <person name="Beakes G.W."/>
            <person name="Boore J.L."/>
            <person name="Busam D."/>
            <person name="Dumas B."/>
            <person name="Ferriera S."/>
            <person name="Fuerstenberg S.I."/>
            <person name="Gachon C.M."/>
            <person name="Gaulin E."/>
            <person name="Govers F."/>
            <person name="Grenville-Briggs L."/>
            <person name="Horner N."/>
            <person name="Hostetler J."/>
            <person name="Jiang R.H."/>
            <person name="Johnson J."/>
            <person name="Krajaejun T."/>
            <person name="Lin H."/>
            <person name="Meijer H.J."/>
            <person name="Moore B."/>
            <person name="Morris P."/>
            <person name="Phuntmart V."/>
            <person name="Puiu D."/>
            <person name="Shetty J."/>
            <person name="Stajich J.E."/>
            <person name="Tripathy S."/>
            <person name="Wawra S."/>
            <person name="van West P."/>
            <person name="Whitty B.R."/>
            <person name="Coutinho P.M."/>
            <person name="Henrissat B."/>
            <person name="Martin F."/>
            <person name="Thomas P.D."/>
            <person name="Tyler B.M."/>
            <person name="De Vries R.P."/>
            <person name="Kamoun S."/>
            <person name="Yandell M."/>
            <person name="Tisserat N."/>
            <person name="Buell C.R."/>
        </authorList>
    </citation>
    <scope>NUCLEOTIDE SEQUENCE</scope>
    <source>
        <strain evidence="9">DAOM:BR144</strain>
    </source>
</reference>
<keyword evidence="9" id="KW-1185">Reference proteome</keyword>
<dbReference type="STRING" id="431595.K3X7C7"/>
<dbReference type="Proteomes" id="UP000019132">
    <property type="component" value="Unassembled WGS sequence"/>
</dbReference>
<feature type="transmembrane region" description="Helical" evidence="6">
    <location>
        <begin position="104"/>
        <end position="124"/>
    </location>
</feature>
<dbReference type="HOGENOM" id="CLU_1013650_0_0_1"/>
<dbReference type="eggNOG" id="KOG1162">
    <property type="taxonomic scope" value="Eukaryota"/>
</dbReference>
<evidence type="ECO:0000256" key="2">
    <source>
        <dbReference type="ARBA" id="ARBA00022692"/>
    </source>
</evidence>
<keyword evidence="4 6" id="KW-0472">Membrane</keyword>
<reference evidence="9" key="2">
    <citation type="submission" date="2010-04" db="EMBL/GenBank/DDBJ databases">
        <authorList>
            <person name="Buell R."/>
            <person name="Hamilton J."/>
            <person name="Hostetler J."/>
        </authorList>
    </citation>
    <scope>NUCLEOTIDE SEQUENCE [LARGE SCALE GENOMIC DNA]</scope>
    <source>
        <strain evidence="9">DAOM:BR144</strain>
    </source>
</reference>